<protein>
    <submittedName>
        <fullName evidence="2">Uncharacterized protein</fullName>
    </submittedName>
</protein>
<accession>A0A422MTJ6</accession>
<gene>
    <name evidence="2" type="ORF">TraAM80_09883</name>
</gene>
<evidence type="ECO:0000313" key="3">
    <source>
        <dbReference type="Proteomes" id="UP000283634"/>
    </source>
</evidence>
<dbReference type="GeneID" id="40333816"/>
<dbReference type="RefSeq" id="XP_029233720.1">
    <property type="nucleotide sequence ID" value="XM_029386540.1"/>
</dbReference>
<feature type="region of interest" description="Disordered" evidence="1">
    <location>
        <begin position="50"/>
        <end position="73"/>
    </location>
</feature>
<dbReference type="EMBL" id="MKGL01000675">
    <property type="protein sequence ID" value="RNE96536.1"/>
    <property type="molecule type" value="Genomic_DNA"/>
</dbReference>
<organism evidence="2 3">
    <name type="scientific">Trypanosoma rangeli</name>
    <dbReference type="NCBI Taxonomy" id="5698"/>
    <lineage>
        <taxon>Eukaryota</taxon>
        <taxon>Discoba</taxon>
        <taxon>Euglenozoa</taxon>
        <taxon>Kinetoplastea</taxon>
        <taxon>Metakinetoplastina</taxon>
        <taxon>Trypanosomatida</taxon>
        <taxon>Trypanosomatidae</taxon>
        <taxon>Trypanosoma</taxon>
        <taxon>Herpetosoma</taxon>
    </lineage>
</organism>
<evidence type="ECO:0000313" key="2">
    <source>
        <dbReference type="EMBL" id="RNE96536.1"/>
    </source>
</evidence>
<evidence type="ECO:0000256" key="1">
    <source>
        <dbReference type="SAM" id="MobiDB-lite"/>
    </source>
</evidence>
<name>A0A422MTJ6_TRYRA</name>
<reference evidence="2 3" key="1">
    <citation type="journal article" date="2018" name="BMC Genomics">
        <title>Genomic comparison of Trypanosoma conorhini and Trypanosoma rangeli to Trypanosoma cruzi strains of high and low virulence.</title>
        <authorList>
            <person name="Bradwell K.R."/>
            <person name="Koparde V.N."/>
            <person name="Matveyev A.V."/>
            <person name="Serrano M.G."/>
            <person name="Alves J.M."/>
            <person name="Parikh H."/>
            <person name="Huang B."/>
            <person name="Lee V."/>
            <person name="Espinosa-Alvarez O."/>
            <person name="Ortiz P.A."/>
            <person name="Costa-Martins A.G."/>
            <person name="Teixeira M.M."/>
            <person name="Buck G.A."/>
        </authorList>
    </citation>
    <scope>NUCLEOTIDE SEQUENCE [LARGE SCALE GENOMIC DNA]</scope>
    <source>
        <strain evidence="2 3">AM80</strain>
    </source>
</reference>
<proteinExistence type="predicted"/>
<dbReference type="Proteomes" id="UP000283634">
    <property type="component" value="Unassembled WGS sequence"/>
</dbReference>
<dbReference type="AlphaFoldDB" id="A0A422MTJ6"/>
<sequence>MWGGQFYARSAASRRAVEKHIAGTCRRKARWAGLPALGRAWEALGAPFTRTSTPPGAPRPPLRERVGQGTPGPRCRKFGKCSRTRHHLRQRNCTLRRSTCQDGFVETGFRAARCGRLQCPRWPSTHPPTRLVARAPSKGAPWPFFARPSAPTATAEVFYFLVLLGSGVH</sequence>
<keyword evidence="3" id="KW-1185">Reference proteome</keyword>
<comment type="caution">
    <text evidence="2">The sequence shown here is derived from an EMBL/GenBank/DDBJ whole genome shotgun (WGS) entry which is preliminary data.</text>
</comment>